<feature type="transmembrane region" description="Helical" evidence="1">
    <location>
        <begin position="579"/>
        <end position="597"/>
    </location>
</feature>
<keyword evidence="1" id="KW-1133">Transmembrane helix</keyword>
<dbReference type="SUPFAM" id="SSF52540">
    <property type="entry name" value="P-loop containing nucleoside triphosphate hydrolases"/>
    <property type="match status" value="1"/>
</dbReference>
<dbReference type="InterPro" id="IPR027417">
    <property type="entry name" value="P-loop_NTPase"/>
</dbReference>
<feature type="transmembrane region" description="Helical" evidence="1">
    <location>
        <begin position="45"/>
        <end position="66"/>
    </location>
</feature>
<feature type="transmembrane region" description="Helical" evidence="1">
    <location>
        <begin position="537"/>
        <end position="559"/>
    </location>
</feature>
<comment type="caution">
    <text evidence="2">The sequence shown here is derived from an EMBL/GenBank/DDBJ whole genome shotgun (WGS) entry which is preliminary data.</text>
</comment>
<dbReference type="Gene3D" id="3.40.50.300">
    <property type="entry name" value="P-loop containing nucleotide triphosphate hydrolases"/>
    <property type="match status" value="1"/>
</dbReference>
<feature type="transmembrane region" description="Helical" evidence="1">
    <location>
        <begin position="478"/>
        <end position="495"/>
    </location>
</feature>
<name>A0ABV9CKM9_9ACTN</name>
<keyword evidence="3" id="KW-1185">Reference proteome</keyword>
<keyword evidence="1" id="KW-0812">Transmembrane</keyword>
<organism evidence="2 3">
    <name type="scientific">Sphaerisporangium dianthi</name>
    <dbReference type="NCBI Taxonomy" id="1436120"/>
    <lineage>
        <taxon>Bacteria</taxon>
        <taxon>Bacillati</taxon>
        <taxon>Actinomycetota</taxon>
        <taxon>Actinomycetes</taxon>
        <taxon>Streptosporangiales</taxon>
        <taxon>Streptosporangiaceae</taxon>
        <taxon>Sphaerisporangium</taxon>
    </lineage>
</organism>
<feature type="transmembrane region" description="Helical" evidence="1">
    <location>
        <begin position="507"/>
        <end position="530"/>
    </location>
</feature>
<dbReference type="EMBL" id="JBHSFP010000017">
    <property type="protein sequence ID" value="MFC4533799.1"/>
    <property type="molecule type" value="Genomic_DNA"/>
</dbReference>
<accession>A0ABV9CKM9</accession>
<dbReference type="RefSeq" id="WP_380843590.1">
    <property type="nucleotide sequence ID" value="NZ_JBHSFP010000017.1"/>
</dbReference>
<dbReference type="Proteomes" id="UP001596004">
    <property type="component" value="Unassembled WGS sequence"/>
</dbReference>
<sequence length="654" mass="71439">MTRSGSDFRGWYWWAFVATSILVPIVSIALAVFFASQGREYADQWASILSFVVTSLVASAAMIGWLRQRAKSRGGLGTLDVAEPEADAVAARAQRLAAKVEQVWKSEELRQRLLDPEPLPVSWRTVGPPVSDHWRVIGGKDTPIDLDGSLDDLYHIVHTKLPRKRLVALGEPGAGKTSLVMRFVLACLSAREQADPVPVILRLSTWTPSQQPIVGWIYARLAVDYDYDPAEPLGLHWLLLILDGLDEMPASEREQALTQINAAFSARYPLVLTCRTAEYLVTIDSQQADVLTAAAAIELKPLDTAAIRDYLIITTKPARLPEWSKVFAELTANPDGELAHGLSTPLALSLARMAYAERAANPDYLLTFTTRHDLEAHLLTELVPALYSGSTSHRRGSHSAFPRRSGRSGAYEQPRLAWSADAARNWLSFLARQFGRRGISSPGLTDVVPPLVYDVIRSLLTGLCAGTAFDVAAGPARGALVGTAMAVATFIYAFITDLPESAATSQVKSWTVTSTLFAAVLGFLTMGIGLRDDQTIIIVLVTALWFQVTLSRGLIALQVALLDFAVVHTAMTWPSVSPYAIGLAAFVTILAVSVLSASRPRLFLACAILAASGRLPWKVAAFLDDGYQRGVLRKVGDLYYFRHELLRQQLAHKE</sequence>
<evidence type="ECO:0000313" key="3">
    <source>
        <dbReference type="Proteomes" id="UP001596004"/>
    </source>
</evidence>
<feature type="transmembrane region" description="Helical" evidence="1">
    <location>
        <begin position="12"/>
        <end position="33"/>
    </location>
</feature>
<evidence type="ECO:0000256" key="1">
    <source>
        <dbReference type="SAM" id="Phobius"/>
    </source>
</evidence>
<protein>
    <submittedName>
        <fullName evidence="2">NACHT domain-containing protein</fullName>
    </submittedName>
</protein>
<keyword evidence="1" id="KW-0472">Membrane</keyword>
<gene>
    <name evidence="2" type="ORF">ACFO60_23805</name>
</gene>
<evidence type="ECO:0000313" key="2">
    <source>
        <dbReference type="EMBL" id="MFC4533799.1"/>
    </source>
</evidence>
<reference evidence="3" key="1">
    <citation type="journal article" date="2019" name="Int. J. Syst. Evol. Microbiol.">
        <title>The Global Catalogue of Microorganisms (GCM) 10K type strain sequencing project: providing services to taxonomists for standard genome sequencing and annotation.</title>
        <authorList>
            <consortium name="The Broad Institute Genomics Platform"/>
            <consortium name="The Broad Institute Genome Sequencing Center for Infectious Disease"/>
            <person name="Wu L."/>
            <person name="Ma J."/>
        </authorList>
    </citation>
    <scope>NUCLEOTIDE SEQUENCE [LARGE SCALE GENOMIC DNA]</scope>
    <source>
        <strain evidence="3">CGMCC 4.7132</strain>
    </source>
</reference>
<proteinExistence type="predicted"/>